<comment type="caution">
    <text evidence="1">The sequence shown here is derived from an EMBL/GenBank/DDBJ whole genome shotgun (WGS) entry which is preliminary data.</text>
</comment>
<dbReference type="RefSeq" id="WP_264320817.1">
    <property type="nucleotide sequence ID" value="NZ_JADEXN010000097.1"/>
</dbReference>
<accession>A0A928VYP0</accession>
<sequence>MNKRFAIAIALGGWMLIGTTIFDRGVRGQQNPTLEDVDTVNDVPRATTREVDSIVPQIPNPFATPPETSRTNFRARFLTETTPYILYNDSVFETLIGEDDVRLRLEFEPYRDGGNLKLGLPVE</sequence>
<dbReference type="AlphaFoldDB" id="A0A928VYP0"/>
<name>A0A928VYP0_9CYAN</name>
<dbReference type="EMBL" id="JADEXN010000097">
    <property type="protein sequence ID" value="MBE9040573.1"/>
    <property type="molecule type" value="Genomic_DNA"/>
</dbReference>
<evidence type="ECO:0000313" key="2">
    <source>
        <dbReference type="Proteomes" id="UP000621799"/>
    </source>
</evidence>
<dbReference type="Proteomes" id="UP000621799">
    <property type="component" value="Unassembled WGS sequence"/>
</dbReference>
<organism evidence="1 2">
    <name type="scientific">Zarconia navalis LEGE 11467</name>
    <dbReference type="NCBI Taxonomy" id="1828826"/>
    <lineage>
        <taxon>Bacteria</taxon>
        <taxon>Bacillati</taxon>
        <taxon>Cyanobacteriota</taxon>
        <taxon>Cyanophyceae</taxon>
        <taxon>Oscillatoriophycideae</taxon>
        <taxon>Oscillatoriales</taxon>
        <taxon>Oscillatoriales incertae sedis</taxon>
        <taxon>Zarconia</taxon>
        <taxon>Zarconia navalis</taxon>
    </lineage>
</organism>
<keyword evidence="2" id="KW-1185">Reference proteome</keyword>
<proteinExistence type="predicted"/>
<protein>
    <submittedName>
        <fullName evidence="1">Uncharacterized protein</fullName>
    </submittedName>
</protein>
<gene>
    <name evidence="1" type="ORF">IQ235_07210</name>
</gene>
<evidence type="ECO:0000313" key="1">
    <source>
        <dbReference type="EMBL" id="MBE9040573.1"/>
    </source>
</evidence>
<reference evidence="1" key="1">
    <citation type="submission" date="2020-10" db="EMBL/GenBank/DDBJ databases">
        <authorList>
            <person name="Castelo-Branco R."/>
            <person name="Eusebio N."/>
            <person name="Adriana R."/>
            <person name="Vieira A."/>
            <person name="Brugerolle De Fraissinette N."/>
            <person name="Rezende De Castro R."/>
            <person name="Schneider M.P."/>
            <person name="Vasconcelos V."/>
            <person name="Leao P.N."/>
        </authorList>
    </citation>
    <scope>NUCLEOTIDE SEQUENCE</scope>
    <source>
        <strain evidence="1">LEGE 11467</strain>
    </source>
</reference>